<reference evidence="2" key="2">
    <citation type="submission" date="2014-03" db="EMBL/GenBank/DDBJ databases">
        <title>The whipworm genome and dual-species transcriptomics of an intimate host-pathogen interaction.</title>
        <authorList>
            <person name="Foth B.J."/>
            <person name="Tsai I.J."/>
            <person name="Reid A.J."/>
            <person name="Bancroft A.J."/>
            <person name="Nichol S."/>
            <person name="Tracey A."/>
            <person name="Holroyd N."/>
            <person name="Cotton J.A."/>
            <person name="Stanley E.J."/>
            <person name="Zarowiecki M."/>
            <person name="Liu J.Z."/>
            <person name="Huckvale T."/>
            <person name="Cooper P.J."/>
            <person name="Grencis R.K."/>
            <person name="Berriman M."/>
        </authorList>
    </citation>
    <scope>NUCLEOTIDE SEQUENCE [LARGE SCALE GENOMIC DNA]</scope>
</reference>
<protein>
    <submittedName>
        <fullName evidence="2">Cwf18 domain containing protein</fullName>
    </submittedName>
</protein>
<name>A0A077Z8H4_TRITR</name>
<dbReference type="STRING" id="36087.A0A077Z8H4"/>
<proteinExistence type="predicted"/>
<evidence type="ECO:0000256" key="1">
    <source>
        <dbReference type="SAM" id="MobiDB-lite"/>
    </source>
</evidence>
<dbReference type="OrthoDB" id="10261348at2759"/>
<sequence length="165" mass="18657">MVILGQGKRSRDNSLSFSNGHHDESADSPKNQAAKDDSERSSTVTKFDAVLKFRNYKPLDSELARFTVDLSPALDIADELRDVLEEAKKFQEVEEIDLASLAPKKVDWDLKRDAQKKLDKLERRTQKAIIELIRQRLQAGSNELLLPAMNFSAKAAEESHMSDED</sequence>
<dbReference type="AlphaFoldDB" id="A0A077Z8H4"/>
<reference evidence="2" key="1">
    <citation type="submission" date="2014-01" db="EMBL/GenBank/DDBJ databases">
        <authorList>
            <person name="Aslett M."/>
        </authorList>
    </citation>
    <scope>NUCLEOTIDE SEQUENCE</scope>
</reference>
<accession>A0A077Z8H4</accession>
<dbReference type="InterPro" id="IPR013169">
    <property type="entry name" value="mRNA_splic_Cwf18-like"/>
</dbReference>
<feature type="compositionally biased region" description="Basic and acidic residues" evidence="1">
    <location>
        <begin position="20"/>
        <end position="40"/>
    </location>
</feature>
<dbReference type="Pfam" id="PF08315">
    <property type="entry name" value="cwf18"/>
    <property type="match status" value="1"/>
</dbReference>
<dbReference type="PANTHER" id="PTHR31551:SF1">
    <property type="entry name" value="COILED-COIL DOMAIN-CONTAINING PROTEIN 12"/>
    <property type="match status" value="1"/>
</dbReference>
<keyword evidence="3" id="KW-1185">Reference proteome</keyword>
<gene>
    <name evidence="2" type="ORF">TTRE_0000326101</name>
</gene>
<organism evidence="2 3">
    <name type="scientific">Trichuris trichiura</name>
    <name type="common">Whipworm</name>
    <name type="synonym">Trichocephalus trichiurus</name>
    <dbReference type="NCBI Taxonomy" id="36087"/>
    <lineage>
        <taxon>Eukaryota</taxon>
        <taxon>Metazoa</taxon>
        <taxon>Ecdysozoa</taxon>
        <taxon>Nematoda</taxon>
        <taxon>Enoplea</taxon>
        <taxon>Dorylaimia</taxon>
        <taxon>Trichinellida</taxon>
        <taxon>Trichuridae</taxon>
        <taxon>Trichuris</taxon>
    </lineage>
</organism>
<feature type="region of interest" description="Disordered" evidence="1">
    <location>
        <begin position="1"/>
        <end position="44"/>
    </location>
</feature>
<dbReference type="EMBL" id="HG805929">
    <property type="protein sequence ID" value="CDW54990.1"/>
    <property type="molecule type" value="Genomic_DNA"/>
</dbReference>
<evidence type="ECO:0000313" key="3">
    <source>
        <dbReference type="Proteomes" id="UP000030665"/>
    </source>
</evidence>
<dbReference type="Proteomes" id="UP000030665">
    <property type="component" value="Unassembled WGS sequence"/>
</dbReference>
<dbReference type="PANTHER" id="PTHR31551">
    <property type="entry name" value="PRE-MRNA-SPLICING FACTOR CWF18"/>
    <property type="match status" value="1"/>
</dbReference>
<dbReference type="GO" id="GO:0005684">
    <property type="term" value="C:U2-type spliceosomal complex"/>
    <property type="evidence" value="ECO:0007669"/>
    <property type="project" value="TreeGrafter"/>
</dbReference>
<evidence type="ECO:0000313" key="2">
    <source>
        <dbReference type="EMBL" id="CDW54990.1"/>
    </source>
</evidence>
<dbReference type="GO" id="GO:0071014">
    <property type="term" value="C:post-mRNA release spliceosomal complex"/>
    <property type="evidence" value="ECO:0007669"/>
    <property type="project" value="TreeGrafter"/>
</dbReference>